<organism evidence="2 3">
    <name type="scientific">Hydnum rufescens UP504</name>
    <dbReference type="NCBI Taxonomy" id="1448309"/>
    <lineage>
        <taxon>Eukaryota</taxon>
        <taxon>Fungi</taxon>
        <taxon>Dikarya</taxon>
        <taxon>Basidiomycota</taxon>
        <taxon>Agaricomycotina</taxon>
        <taxon>Agaricomycetes</taxon>
        <taxon>Cantharellales</taxon>
        <taxon>Hydnaceae</taxon>
        <taxon>Hydnum</taxon>
    </lineage>
</organism>
<dbReference type="GO" id="GO:0003676">
    <property type="term" value="F:nucleic acid binding"/>
    <property type="evidence" value="ECO:0007669"/>
    <property type="project" value="InterPro"/>
</dbReference>
<proteinExistence type="predicted"/>
<accession>A0A9P6DTZ8</accession>
<evidence type="ECO:0000259" key="1">
    <source>
        <dbReference type="Pfam" id="PF03184"/>
    </source>
</evidence>
<feature type="non-terminal residue" evidence="2">
    <location>
        <position position="1"/>
    </location>
</feature>
<protein>
    <recommendedName>
        <fullName evidence="1">DDE-1 domain-containing protein</fullName>
    </recommendedName>
</protein>
<name>A0A9P6DTZ8_9AGAM</name>
<comment type="caution">
    <text evidence="2">The sequence shown here is derived from an EMBL/GenBank/DDBJ whole genome shotgun (WGS) entry which is preliminary data.</text>
</comment>
<dbReference type="InterPro" id="IPR004875">
    <property type="entry name" value="DDE_SF_endonuclease_dom"/>
</dbReference>
<keyword evidence="3" id="KW-1185">Reference proteome</keyword>
<dbReference type="OrthoDB" id="3341102at2759"/>
<evidence type="ECO:0000313" key="3">
    <source>
        <dbReference type="Proteomes" id="UP000886523"/>
    </source>
</evidence>
<gene>
    <name evidence="2" type="ORF">BS47DRAFT_1299355</name>
</gene>
<sequence length="117" mass="13317">QKSILLIDIWSVHQSKEFTGWMKGHHLDIKISYIPGGCTGKFQPADIGLQQPIKHHIRCQCLEDLVAYIEDELDNGVGPGNIHMPTDINRLRNATAVWITKTFKWLQDKPNLIKSVC</sequence>
<dbReference type="Pfam" id="PF03184">
    <property type="entry name" value="DDE_1"/>
    <property type="match status" value="1"/>
</dbReference>
<reference evidence="2" key="1">
    <citation type="journal article" date="2020" name="Nat. Commun.">
        <title>Large-scale genome sequencing of mycorrhizal fungi provides insights into the early evolution of symbiotic traits.</title>
        <authorList>
            <person name="Miyauchi S."/>
            <person name="Kiss E."/>
            <person name="Kuo A."/>
            <person name="Drula E."/>
            <person name="Kohler A."/>
            <person name="Sanchez-Garcia M."/>
            <person name="Morin E."/>
            <person name="Andreopoulos B."/>
            <person name="Barry K.W."/>
            <person name="Bonito G."/>
            <person name="Buee M."/>
            <person name="Carver A."/>
            <person name="Chen C."/>
            <person name="Cichocki N."/>
            <person name="Clum A."/>
            <person name="Culley D."/>
            <person name="Crous P.W."/>
            <person name="Fauchery L."/>
            <person name="Girlanda M."/>
            <person name="Hayes R.D."/>
            <person name="Keri Z."/>
            <person name="LaButti K."/>
            <person name="Lipzen A."/>
            <person name="Lombard V."/>
            <person name="Magnuson J."/>
            <person name="Maillard F."/>
            <person name="Murat C."/>
            <person name="Nolan M."/>
            <person name="Ohm R.A."/>
            <person name="Pangilinan J."/>
            <person name="Pereira M.F."/>
            <person name="Perotto S."/>
            <person name="Peter M."/>
            <person name="Pfister S."/>
            <person name="Riley R."/>
            <person name="Sitrit Y."/>
            <person name="Stielow J.B."/>
            <person name="Szollosi G."/>
            <person name="Zifcakova L."/>
            <person name="Stursova M."/>
            <person name="Spatafora J.W."/>
            <person name="Tedersoo L."/>
            <person name="Vaario L.M."/>
            <person name="Yamada A."/>
            <person name="Yan M."/>
            <person name="Wang P."/>
            <person name="Xu J."/>
            <person name="Bruns T."/>
            <person name="Baldrian P."/>
            <person name="Vilgalys R."/>
            <person name="Dunand C."/>
            <person name="Henrissat B."/>
            <person name="Grigoriev I.V."/>
            <person name="Hibbett D."/>
            <person name="Nagy L.G."/>
            <person name="Martin F.M."/>
        </authorList>
    </citation>
    <scope>NUCLEOTIDE SEQUENCE</scope>
    <source>
        <strain evidence="2">UP504</strain>
    </source>
</reference>
<feature type="domain" description="DDE-1" evidence="1">
    <location>
        <begin position="1"/>
        <end position="104"/>
    </location>
</feature>
<evidence type="ECO:0000313" key="2">
    <source>
        <dbReference type="EMBL" id="KAF9511133.1"/>
    </source>
</evidence>
<dbReference type="AlphaFoldDB" id="A0A9P6DTZ8"/>
<dbReference type="EMBL" id="MU129005">
    <property type="protein sequence ID" value="KAF9511133.1"/>
    <property type="molecule type" value="Genomic_DNA"/>
</dbReference>
<dbReference type="Proteomes" id="UP000886523">
    <property type="component" value="Unassembled WGS sequence"/>
</dbReference>